<sequence length="152" mass="17048">MEKVNTVVSCVNDASMIVKNCSKSSVANKDKSCERELLMLVDKKMTYFIPNKVINVDADVPEFMSLADYSFNVPHKIDILLGAEIFYELLRPGQIYAQNSQLLLQNTVFGYAVSGNVDKVAEDRVHCGLIHDDDLNKTLNNFGKLRVLMSNV</sequence>
<dbReference type="EMBL" id="BGPR01007079">
    <property type="protein sequence ID" value="GBN24120.1"/>
    <property type="molecule type" value="Genomic_DNA"/>
</dbReference>
<gene>
    <name evidence="1" type="ORF">AVEN_214398_1</name>
</gene>
<dbReference type="Proteomes" id="UP000499080">
    <property type="component" value="Unassembled WGS sequence"/>
</dbReference>
<keyword evidence="2" id="KW-1185">Reference proteome</keyword>
<organism evidence="1 2">
    <name type="scientific">Araneus ventricosus</name>
    <name type="common">Orbweaver spider</name>
    <name type="synonym">Epeira ventricosa</name>
    <dbReference type="NCBI Taxonomy" id="182803"/>
    <lineage>
        <taxon>Eukaryota</taxon>
        <taxon>Metazoa</taxon>
        <taxon>Ecdysozoa</taxon>
        <taxon>Arthropoda</taxon>
        <taxon>Chelicerata</taxon>
        <taxon>Arachnida</taxon>
        <taxon>Araneae</taxon>
        <taxon>Araneomorphae</taxon>
        <taxon>Entelegynae</taxon>
        <taxon>Araneoidea</taxon>
        <taxon>Araneidae</taxon>
        <taxon>Araneus</taxon>
    </lineage>
</organism>
<dbReference type="AlphaFoldDB" id="A0A4Y2MCI6"/>
<accession>A0A4Y2MCI6</accession>
<reference evidence="1 2" key="1">
    <citation type="journal article" date="2019" name="Sci. Rep.">
        <title>Orb-weaving spider Araneus ventricosus genome elucidates the spidroin gene catalogue.</title>
        <authorList>
            <person name="Kono N."/>
            <person name="Nakamura H."/>
            <person name="Ohtoshi R."/>
            <person name="Moran D.A.P."/>
            <person name="Shinohara A."/>
            <person name="Yoshida Y."/>
            <person name="Fujiwara M."/>
            <person name="Mori M."/>
            <person name="Tomita M."/>
            <person name="Arakawa K."/>
        </authorList>
    </citation>
    <scope>NUCLEOTIDE SEQUENCE [LARGE SCALE GENOMIC DNA]</scope>
</reference>
<protein>
    <submittedName>
        <fullName evidence="1">Uncharacterized protein</fullName>
    </submittedName>
</protein>
<dbReference type="OrthoDB" id="7553315at2759"/>
<proteinExistence type="predicted"/>
<evidence type="ECO:0000313" key="2">
    <source>
        <dbReference type="Proteomes" id="UP000499080"/>
    </source>
</evidence>
<name>A0A4Y2MCI6_ARAVE</name>
<evidence type="ECO:0000313" key="1">
    <source>
        <dbReference type="EMBL" id="GBN24120.1"/>
    </source>
</evidence>
<comment type="caution">
    <text evidence="1">The sequence shown here is derived from an EMBL/GenBank/DDBJ whole genome shotgun (WGS) entry which is preliminary data.</text>
</comment>